<keyword evidence="3" id="KW-1185">Reference proteome</keyword>
<protein>
    <submittedName>
        <fullName evidence="2">Metallophosphoesterase</fullName>
    </submittedName>
</protein>
<dbReference type="Proteomes" id="UP001500171">
    <property type="component" value="Unassembled WGS sequence"/>
</dbReference>
<dbReference type="InterPro" id="IPR006186">
    <property type="entry name" value="Ser/Thr-sp_prot-phosphatase"/>
</dbReference>
<dbReference type="PANTHER" id="PTHR42850">
    <property type="entry name" value="METALLOPHOSPHOESTERASE"/>
    <property type="match status" value="1"/>
</dbReference>
<dbReference type="InterPro" id="IPR029052">
    <property type="entry name" value="Metallo-depent_PP-like"/>
</dbReference>
<gene>
    <name evidence="2" type="ORF">GCM10023211_11040</name>
</gene>
<name>A0ABP9N9R6_9GAMM</name>
<dbReference type="SUPFAM" id="SSF56300">
    <property type="entry name" value="Metallo-dependent phosphatases"/>
    <property type="match status" value="1"/>
</dbReference>
<comment type="caution">
    <text evidence="2">The sequence shown here is derived from an EMBL/GenBank/DDBJ whole genome shotgun (WGS) entry which is preliminary data.</text>
</comment>
<feature type="domain" description="Calcineurin-like phosphoesterase" evidence="1">
    <location>
        <begin position="3"/>
        <end position="95"/>
    </location>
</feature>
<evidence type="ECO:0000313" key="3">
    <source>
        <dbReference type="Proteomes" id="UP001500171"/>
    </source>
</evidence>
<accession>A0ABP9N9R6</accession>
<dbReference type="Pfam" id="PF00149">
    <property type="entry name" value="Metallophos"/>
    <property type="match status" value="1"/>
</dbReference>
<dbReference type="Gene3D" id="3.60.21.10">
    <property type="match status" value="1"/>
</dbReference>
<dbReference type="InterPro" id="IPR004843">
    <property type="entry name" value="Calcineurin-like_PHP"/>
</dbReference>
<organism evidence="2 3">
    <name type="scientific">Orbus sasakiae</name>
    <dbReference type="NCBI Taxonomy" id="1078475"/>
    <lineage>
        <taxon>Bacteria</taxon>
        <taxon>Pseudomonadati</taxon>
        <taxon>Pseudomonadota</taxon>
        <taxon>Gammaproteobacteria</taxon>
        <taxon>Orbales</taxon>
        <taxon>Orbaceae</taxon>
        <taxon>Orbus</taxon>
    </lineage>
</organism>
<dbReference type="EMBL" id="BAABHY010000001">
    <property type="protein sequence ID" value="GAA5108582.1"/>
    <property type="molecule type" value="Genomic_DNA"/>
</dbReference>
<proteinExistence type="predicted"/>
<dbReference type="InterPro" id="IPR050126">
    <property type="entry name" value="Ap4A_hydrolase"/>
</dbReference>
<dbReference type="PRINTS" id="PR00114">
    <property type="entry name" value="STPHPHTASE"/>
</dbReference>
<evidence type="ECO:0000313" key="2">
    <source>
        <dbReference type="EMBL" id="GAA5108582.1"/>
    </source>
</evidence>
<reference evidence="3" key="1">
    <citation type="journal article" date="2019" name="Int. J. Syst. Evol. Microbiol.">
        <title>The Global Catalogue of Microorganisms (GCM) 10K type strain sequencing project: providing services to taxonomists for standard genome sequencing and annotation.</title>
        <authorList>
            <consortium name="The Broad Institute Genomics Platform"/>
            <consortium name="The Broad Institute Genome Sequencing Center for Infectious Disease"/>
            <person name="Wu L."/>
            <person name="Ma J."/>
        </authorList>
    </citation>
    <scope>NUCLEOTIDE SEQUENCE [LARGE SCALE GENOMIC DNA]</scope>
    <source>
        <strain evidence="3">JCM 18050</strain>
    </source>
</reference>
<sequence>MFDIIGDIHGQAKKLQQLLIKLGYQKSDQGFHHPDFKVIFVGDFIDRGPYQLETLQIVKEMVDNGNAYAVMGNHEFNAIGWMTENQQKPDTFLRQHNHVHHKQHKVFLSQVGDSSPLHQQWLSWFKSLPLFLDLSAIRVIHACWDNQVIDKIMPYLDHRHCLKESAIQAAFTPKTALFDYCEVLLKGKEITLPQGVYYQDKEGTTRHKSRIKWWLNQADTLNQLCLIPDDEQIDALQRKVDFPLDSYQDCKPVFFGHYWLTGTPIIQTPYIACVDYSAALASGKLVAYRWQGELQLVNQHFIY</sequence>
<dbReference type="PANTHER" id="PTHR42850:SF7">
    <property type="entry name" value="BIS(5'-NUCLEOSYL)-TETRAPHOSPHATASE PRPE [ASYMMETRICAL]"/>
    <property type="match status" value="1"/>
</dbReference>
<dbReference type="RefSeq" id="WP_345489664.1">
    <property type="nucleotide sequence ID" value="NZ_BAABHY010000001.1"/>
</dbReference>
<evidence type="ECO:0000259" key="1">
    <source>
        <dbReference type="Pfam" id="PF00149"/>
    </source>
</evidence>